<dbReference type="PANTHER" id="PTHR30373">
    <property type="entry name" value="UPF0603 PROTEIN YGCG"/>
    <property type="match status" value="1"/>
</dbReference>
<keyword evidence="2" id="KW-1133">Transmembrane helix</keyword>
<proteinExistence type="predicted"/>
<feature type="transmembrane region" description="Helical" evidence="2">
    <location>
        <begin position="209"/>
        <end position="234"/>
    </location>
</feature>
<keyword evidence="2" id="KW-0812">Transmembrane</keyword>
<name>A0AA95L1Q0_9BACL</name>
<dbReference type="RefSeq" id="WP_283925693.1">
    <property type="nucleotide sequence ID" value="NZ_CP126084.1"/>
</dbReference>
<gene>
    <name evidence="4" type="ORF">QNH46_19520</name>
</gene>
<sequence length="268" mass="28624">MSPSACRQRIIRSLFPLLILTIFIFAASSPSVSAVPKIPKPQGDIYVQDFEQLLTPEQSRYLLSLGRALEDRTKAQIAVLTVPSLGDEPIEEYALQALRTYQLGDVKLNNGVLLLVSLGDNQPGNRQVRIEVGYGLEGALPDGKTGRILDQVTIPYIENQQPGQGIVETYKVLYNEVAKEYGVDQELNPQEVALLDSAASAEGGGLSPLWVILIVAFIIIDIVFFRGTFTMLLLSILGRGGGFRGGGGGGFRGGGGGSSGGGGASRRF</sequence>
<dbReference type="PANTHER" id="PTHR30373:SF2">
    <property type="entry name" value="UPF0603 PROTEIN YGCG"/>
    <property type="match status" value="1"/>
</dbReference>
<evidence type="ECO:0000256" key="2">
    <source>
        <dbReference type="SAM" id="Phobius"/>
    </source>
</evidence>
<evidence type="ECO:0000313" key="5">
    <source>
        <dbReference type="Proteomes" id="UP001177943"/>
    </source>
</evidence>
<evidence type="ECO:0000256" key="1">
    <source>
        <dbReference type="SAM" id="MobiDB-lite"/>
    </source>
</evidence>
<evidence type="ECO:0000259" key="3">
    <source>
        <dbReference type="Pfam" id="PF04536"/>
    </source>
</evidence>
<accession>A0AA95L1Q0</accession>
<dbReference type="Pfam" id="PF04536">
    <property type="entry name" value="TPM_phosphatase"/>
    <property type="match status" value="1"/>
</dbReference>
<reference evidence="4" key="1">
    <citation type="submission" date="2023-05" db="EMBL/GenBank/DDBJ databases">
        <title>Comparative genomics of Bacillaceae isolates and their secondary metabolite potential.</title>
        <authorList>
            <person name="Song L."/>
            <person name="Nielsen L.J."/>
            <person name="Mohite O."/>
            <person name="Xu X."/>
            <person name="Weber T."/>
            <person name="Kovacs A.T."/>
        </authorList>
    </citation>
    <scope>NUCLEOTIDE SEQUENCE</scope>
    <source>
        <strain evidence="4">B2_4</strain>
    </source>
</reference>
<evidence type="ECO:0000313" key="4">
    <source>
        <dbReference type="EMBL" id="WHX48267.1"/>
    </source>
</evidence>
<keyword evidence="2" id="KW-0472">Membrane</keyword>
<dbReference type="EMBL" id="CP126084">
    <property type="protein sequence ID" value="WHX48267.1"/>
    <property type="molecule type" value="Genomic_DNA"/>
</dbReference>
<dbReference type="Gene3D" id="3.10.310.50">
    <property type="match status" value="1"/>
</dbReference>
<dbReference type="KEGG" id="pwn:QNH46_19520"/>
<protein>
    <submittedName>
        <fullName evidence="4">TPM domain-containing protein</fullName>
    </submittedName>
</protein>
<dbReference type="Proteomes" id="UP001177943">
    <property type="component" value="Chromosome"/>
</dbReference>
<organism evidence="4 5">
    <name type="scientific">Paenibacillus woosongensis</name>
    <dbReference type="NCBI Taxonomy" id="307580"/>
    <lineage>
        <taxon>Bacteria</taxon>
        <taxon>Bacillati</taxon>
        <taxon>Bacillota</taxon>
        <taxon>Bacilli</taxon>
        <taxon>Bacillales</taxon>
        <taxon>Paenibacillaceae</taxon>
        <taxon>Paenibacillus</taxon>
    </lineage>
</organism>
<dbReference type="AlphaFoldDB" id="A0AA95L1Q0"/>
<feature type="domain" description="TPM" evidence="3">
    <location>
        <begin position="47"/>
        <end position="173"/>
    </location>
</feature>
<dbReference type="InterPro" id="IPR007621">
    <property type="entry name" value="TPM_dom"/>
</dbReference>
<feature type="region of interest" description="Disordered" evidence="1">
    <location>
        <begin position="249"/>
        <end position="268"/>
    </location>
</feature>